<dbReference type="Proteomes" id="UP000440965">
    <property type="component" value="Unassembled WGS sequence"/>
</dbReference>
<dbReference type="SUPFAM" id="SSF143011">
    <property type="entry name" value="RelE-like"/>
    <property type="match status" value="1"/>
</dbReference>
<dbReference type="EMBL" id="WEIK01000032">
    <property type="protein sequence ID" value="MVF52539.1"/>
    <property type="molecule type" value="Genomic_DNA"/>
</dbReference>
<gene>
    <name evidence="2" type="ORF">F9Z43_25200</name>
</gene>
<protein>
    <submittedName>
        <fullName evidence="2">Type II toxin-antitoxin system RelE/ParE family toxin</fullName>
    </submittedName>
</protein>
<dbReference type="Gene3D" id="3.30.2310.20">
    <property type="entry name" value="RelE-like"/>
    <property type="match status" value="1"/>
</dbReference>
<dbReference type="InterPro" id="IPR052747">
    <property type="entry name" value="TA_system_RelE_toxin"/>
</dbReference>
<organism evidence="2 3">
    <name type="scientific">Pseudomonas monteilii</name>
    <dbReference type="NCBI Taxonomy" id="76759"/>
    <lineage>
        <taxon>Bacteria</taxon>
        <taxon>Pseudomonadati</taxon>
        <taxon>Pseudomonadota</taxon>
        <taxon>Gammaproteobacteria</taxon>
        <taxon>Pseudomonadales</taxon>
        <taxon>Pseudomonadaceae</taxon>
        <taxon>Pseudomonas</taxon>
    </lineage>
</organism>
<dbReference type="PANTHER" id="PTHR38813:SF1">
    <property type="entry name" value="TOXIN RELE1-RELATED"/>
    <property type="match status" value="1"/>
</dbReference>
<dbReference type="RefSeq" id="WP_060498612.1">
    <property type="nucleotide sequence ID" value="NZ_AP022473.1"/>
</dbReference>
<evidence type="ECO:0000313" key="3">
    <source>
        <dbReference type="Proteomes" id="UP000440965"/>
    </source>
</evidence>
<sequence>MNTINWSRNAVKQLRKIDKVDQPKVYDAVQALAHMPHAQSVKALVNHHYGYRLRVGNYRVLFDWDGGVKIVSIEEVKKRDEHTY</sequence>
<evidence type="ECO:0000256" key="1">
    <source>
        <dbReference type="ARBA" id="ARBA00022649"/>
    </source>
</evidence>
<evidence type="ECO:0000313" key="2">
    <source>
        <dbReference type="EMBL" id="MVF52539.1"/>
    </source>
</evidence>
<name>A0A6G6UVY0_9PSED</name>
<proteinExistence type="predicted"/>
<comment type="caution">
    <text evidence="2">The sequence shown here is derived from an EMBL/GenBank/DDBJ whole genome shotgun (WGS) entry which is preliminary data.</text>
</comment>
<reference evidence="2 3" key="1">
    <citation type="submission" date="2019-10" db="EMBL/GenBank/DDBJ databases">
        <title>XDR Pseudomonas monteilii producing IMP-16 from LCR.</title>
        <authorList>
            <person name="Ballaben A."/>
            <person name="Doi Y."/>
        </authorList>
    </citation>
    <scope>NUCLEOTIDE SEQUENCE [LARGE SCALE GENOMIC DNA]</scope>
    <source>
        <strain evidence="2 3">597/14</strain>
    </source>
</reference>
<dbReference type="PANTHER" id="PTHR38813">
    <property type="match status" value="1"/>
</dbReference>
<dbReference type="AlphaFoldDB" id="A0A6G6UVY0"/>
<dbReference type="Pfam" id="PF05016">
    <property type="entry name" value="ParE_toxin"/>
    <property type="match status" value="1"/>
</dbReference>
<dbReference type="InterPro" id="IPR007712">
    <property type="entry name" value="RelE/ParE_toxin"/>
</dbReference>
<keyword evidence="1" id="KW-1277">Toxin-antitoxin system</keyword>
<dbReference type="InterPro" id="IPR035093">
    <property type="entry name" value="RelE/ParE_toxin_dom_sf"/>
</dbReference>
<accession>A0A6G6UVY0</accession>